<dbReference type="AlphaFoldDB" id="A0A521FJG1"/>
<evidence type="ECO:0000256" key="3">
    <source>
        <dbReference type="ARBA" id="ARBA00023163"/>
    </source>
</evidence>
<dbReference type="InterPro" id="IPR000524">
    <property type="entry name" value="Tscrpt_reg_HTH_GntR"/>
</dbReference>
<evidence type="ECO:0000313" key="5">
    <source>
        <dbReference type="EMBL" id="SMO96362.1"/>
    </source>
</evidence>
<name>A0A521FJG1_9RHOB</name>
<dbReference type="Pfam" id="PF07729">
    <property type="entry name" value="FCD"/>
    <property type="match status" value="1"/>
</dbReference>
<dbReference type="SUPFAM" id="SSF46785">
    <property type="entry name" value="Winged helix' DNA-binding domain"/>
    <property type="match status" value="1"/>
</dbReference>
<reference evidence="5 6" key="1">
    <citation type="submission" date="2017-05" db="EMBL/GenBank/DDBJ databases">
        <authorList>
            <person name="Varghese N."/>
            <person name="Submissions S."/>
        </authorList>
    </citation>
    <scope>NUCLEOTIDE SEQUENCE [LARGE SCALE GENOMIC DNA]</scope>
    <source>
        <strain evidence="5 6">DSM 100094</strain>
    </source>
</reference>
<evidence type="ECO:0000256" key="1">
    <source>
        <dbReference type="ARBA" id="ARBA00023015"/>
    </source>
</evidence>
<keyword evidence="3" id="KW-0804">Transcription</keyword>
<dbReference type="InterPro" id="IPR036390">
    <property type="entry name" value="WH_DNA-bd_sf"/>
</dbReference>
<dbReference type="InterPro" id="IPR008920">
    <property type="entry name" value="TF_FadR/GntR_C"/>
</dbReference>
<dbReference type="SMART" id="SM00345">
    <property type="entry name" value="HTH_GNTR"/>
    <property type="match status" value="1"/>
</dbReference>
<dbReference type="CDD" id="cd07377">
    <property type="entry name" value="WHTH_GntR"/>
    <property type="match status" value="1"/>
</dbReference>
<accession>A0A521FJG1</accession>
<dbReference type="PANTHER" id="PTHR43537:SF5">
    <property type="entry name" value="UXU OPERON TRANSCRIPTIONAL REGULATOR"/>
    <property type="match status" value="1"/>
</dbReference>
<keyword evidence="1" id="KW-0805">Transcription regulation</keyword>
<feature type="domain" description="HTH gntR-type" evidence="4">
    <location>
        <begin position="9"/>
        <end position="77"/>
    </location>
</feature>
<keyword evidence="2" id="KW-0238">DNA-binding</keyword>
<dbReference type="Gene3D" id="1.20.120.530">
    <property type="entry name" value="GntR ligand-binding domain-like"/>
    <property type="match status" value="1"/>
</dbReference>
<gene>
    <name evidence="5" type="ORF">SAMN06265221_12436</name>
</gene>
<keyword evidence="6" id="KW-1185">Reference proteome</keyword>
<dbReference type="RefSeq" id="WP_221930473.1">
    <property type="nucleotide sequence ID" value="NZ_FXTK01000024.1"/>
</dbReference>
<evidence type="ECO:0000256" key="2">
    <source>
        <dbReference type="ARBA" id="ARBA00023125"/>
    </source>
</evidence>
<dbReference type="PROSITE" id="PS50949">
    <property type="entry name" value="HTH_GNTR"/>
    <property type="match status" value="1"/>
</dbReference>
<proteinExistence type="predicted"/>
<dbReference type="GO" id="GO:0003677">
    <property type="term" value="F:DNA binding"/>
    <property type="evidence" value="ECO:0007669"/>
    <property type="project" value="UniProtKB-KW"/>
</dbReference>
<sequence length="236" mass="25564">MSDTARIRPSRVTEIVAALRARIDSGQVQPGDKLPTEPQLSAEFGVSRTVIREAVAALRSDGLLQSRQGSGVFVLAPTRTEHGMLTEVDRSKLSSVLSLLELRIAVETEAAALAAQRCSPDQEEAMLAALAHLRAEVQAGKNAVEADFAFHKSIAAASGNPRFVDMLTMFGEALIPRSRVGDATQTDPDYLSALDGEHVSVVRAIQNHDPEAARRAMRDHLTHSQRRYRAMQMGSA</sequence>
<dbReference type="Pfam" id="PF00392">
    <property type="entry name" value="GntR"/>
    <property type="match status" value="1"/>
</dbReference>
<dbReference type="GO" id="GO:0003700">
    <property type="term" value="F:DNA-binding transcription factor activity"/>
    <property type="evidence" value="ECO:0007669"/>
    <property type="project" value="InterPro"/>
</dbReference>
<dbReference type="PRINTS" id="PR00035">
    <property type="entry name" value="HTHGNTR"/>
</dbReference>
<organism evidence="5 6">
    <name type="scientific">Paracoccus laeviglucosivorans</name>
    <dbReference type="NCBI Taxonomy" id="1197861"/>
    <lineage>
        <taxon>Bacteria</taxon>
        <taxon>Pseudomonadati</taxon>
        <taxon>Pseudomonadota</taxon>
        <taxon>Alphaproteobacteria</taxon>
        <taxon>Rhodobacterales</taxon>
        <taxon>Paracoccaceae</taxon>
        <taxon>Paracoccus</taxon>
    </lineage>
</organism>
<dbReference type="EMBL" id="FXTK01000024">
    <property type="protein sequence ID" value="SMO96362.1"/>
    <property type="molecule type" value="Genomic_DNA"/>
</dbReference>
<dbReference type="InterPro" id="IPR011711">
    <property type="entry name" value="GntR_C"/>
</dbReference>
<evidence type="ECO:0000259" key="4">
    <source>
        <dbReference type="PROSITE" id="PS50949"/>
    </source>
</evidence>
<dbReference type="InterPro" id="IPR036388">
    <property type="entry name" value="WH-like_DNA-bd_sf"/>
</dbReference>
<dbReference type="SMART" id="SM00895">
    <property type="entry name" value="FCD"/>
    <property type="match status" value="1"/>
</dbReference>
<dbReference type="Gene3D" id="1.10.10.10">
    <property type="entry name" value="Winged helix-like DNA-binding domain superfamily/Winged helix DNA-binding domain"/>
    <property type="match status" value="1"/>
</dbReference>
<protein>
    <submittedName>
        <fullName evidence="5">Transcriptional regulator, GntR family</fullName>
    </submittedName>
</protein>
<dbReference type="Proteomes" id="UP000319014">
    <property type="component" value="Unassembled WGS sequence"/>
</dbReference>
<dbReference type="PANTHER" id="PTHR43537">
    <property type="entry name" value="TRANSCRIPTIONAL REGULATOR, GNTR FAMILY"/>
    <property type="match status" value="1"/>
</dbReference>
<evidence type="ECO:0000313" key="6">
    <source>
        <dbReference type="Proteomes" id="UP000319014"/>
    </source>
</evidence>
<dbReference type="SUPFAM" id="SSF48008">
    <property type="entry name" value="GntR ligand-binding domain-like"/>
    <property type="match status" value="1"/>
</dbReference>